<feature type="binding site" evidence="4">
    <location>
        <position position="70"/>
    </location>
    <ligand>
        <name>substrate</name>
    </ligand>
</feature>
<dbReference type="Gene3D" id="3.20.20.60">
    <property type="entry name" value="Phosphoenolpyruvate-binding domains"/>
    <property type="match status" value="1"/>
</dbReference>
<keyword evidence="3 5" id="KW-0460">Magnesium</keyword>
<keyword evidence="2 5" id="KW-0479">Metal-binding</keyword>
<dbReference type="PIRSF" id="PIRSF015582">
    <property type="entry name" value="Cit_lyase_B"/>
    <property type="match status" value="1"/>
</dbReference>
<dbReference type="InterPro" id="IPR005000">
    <property type="entry name" value="Aldolase/citrate-lyase_domain"/>
</dbReference>
<evidence type="ECO:0000256" key="2">
    <source>
        <dbReference type="ARBA" id="ARBA00022723"/>
    </source>
</evidence>
<dbReference type="EMBL" id="CP017634">
    <property type="protein sequence ID" value="ATW24488.1"/>
    <property type="molecule type" value="Genomic_DNA"/>
</dbReference>
<proteinExistence type="predicted"/>
<reference evidence="7 8" key="1">
    <citation type="submission" date="2016-10" db="EMBL/GenBank/DDBJ databases">
        <title>Complete Genome Sequence of Peptococcaceae strain DCMF.</title>
        <authorList>
            <person name="Edwards R.J."/>
            <person name="Holland S.I."/>
            <person name="Deshpande N.P."/>
            <person name="Wong Y.K."/>
            <person name="Ertan H."/>
            <person name="Manefield M."/>
            <person name="Russell T.L."/>
            <person name="Lee M.J."/>
        </authorList>
    </citation>
    <scope>NUCLEOTIDE SEQUENCE [LARGE SCALE GENOMIC DNA]</scope>
    <source>
        <strain evidence="7 8">DCMF</strain>
    </source>
</reference>
<dbReference type="InterPro" id="IPR015813">
    <property type="entry name" value="Pyrv/PenolPyrv_kinase-like_dom"/>
</dbReference>
<dbReference type="InterPro" id="IPR040442">
    <property type="entry name" value="Pyrv_kinase-like_dom_sf"/>
</dbReference>
<sequence>MKDKEFLLRSMLFVPTYKKSFMDHALETNADALILDLEDSVPFAYKETARQNLRDYLNKSKFKNITTFVRLNDIESKLLFKDLNSILHEDVDGFVLTKVYSSDDMIYYDNLITQLENENDIIEGHFRFAPLIETTSAVLDIYNIAKSSSRNIALLFGGEDYLNDLEGLHGEPPLTFDYPRAVIALAARAAGVLPIDTPYLSLDDFDGFEKEENISFEMGFAGCLLIHPKQINLAHKCFTPREEEIERSRDIVEAIEKSKVEGSGVAMLGKKMIGPPMEKRARKVLNLIKVIKEKEQRYEKM</sequence>
<gene>
    <name evidence="7" type="ORF">DCMF_06580</name>
</gene>
<dbReference type="Proteomes" id="UP000323521">
    <property type="component" value="Chromosome"/>
</dbReference>
<protein>
    <recommendedName>
        <fullName evidence="6">HpcH/HpaI aldolase/citrate lyase domain-containing protein</fullName>
    </recommendedName>
</protein>
<dbReference type="RefSeq" id="WP_214659155.1">
    <property type="nucleotide sequence ID" value="NZ_CP017634.1"/>
</dbReference>
<dbReference type="GO" id="GO:0000287">
    <property type="term" value="F:magnesium ion binding"/>
    <property type="evidence" value="ECO:0007669"/>
    <property type="project" value="TreeGrafter"/>
</dbReference>
<dbReference type="AlphaFoldDB" id="A0A3G1KPW3"/>
<organism evidence="7 8">
    <name type="scientific">Formimonas warabiya</name>
    <dbReference type="NCBI Taxonomy" id="1761012"/>
    <lineage>
        <taxon>Bacteria</taxon>
        <taxon>Bacillati</taxon>
        <taxon>Bacillota</taxon>
        <taxon>Clostridia</taxon>
        <taxon>Eubacteriales</taxon>
        <taxon>Peptococcaceae</taxon>
        <taxon>Candidatus Formimonas</taxon>
    </lineage>
</organism>
<dbReference type="PANTHER" id="PTHR32308">
    <property type="entry name" value="LYASE BETA SUBUNIT, PUTATIVE (AFU_ORTHOLOGUE AFUA_4G13030)-RELATED"/>
    <property type="match status" value="1"/>
</dbReference>
<keyword evidence="8" id="KW-1185">Reference proteome</keyword>
<dbReference type="Pfam" id="PF03328">
    <property type="entry name" value="HpcH_HpaI"/>
    <property type="match status" value="1"/>
</dbReference>
<dbReference type="PANTHER" id="PTHR32308:SF0">
    <property type="entry name" value="HPCH_HPAI ALDOLASE_CITRATE LYASE DOMAIN-CONTAINING PROTEIN"/>
    <property type="match status" value="1"/>
</dbReference>
<evidence type="ECO:0000313" key="8">
    <source>
        <dbReference type="Proteomes" id="UP000323521"/>
    </source>
</evidence>
<evidence type="ECO:0000256" key="1">
    <source>
        <dbReference type="ARBA" id="ARBA00001946"/>
    </source>
</evidence>
<feature type="binding site" evidence="4">
    <location>
        <position position="133"/>
    </location>
    <ligand>
        <name>substrate</name>
    </ligand>
</feature>
<dbReference type="InterPro" id="IPR011206">
    <property type="entry name" value="Citrate_lyase_beta/mcl1/mcl2"/>
</dbReference>
<feature type="domain" description="HpcH/HpaI aldolase/citrate lyase" evidence="6">
    <location>
        <begin position="9"/>
        <end position="228"/>
    </location>
</feature>
<dbReference type="KEGG" id="fwa:DCMF_06580"/>
<evidence type="ECO:0000259" key="6">
    <source>
        <dbReference type="Pfam" id="PF03328"/>
    </source>
</evidence>
<evidence type="ECO:0000256" key="4">
    <source>
        <dbReference type="PIRSR" id="PIRSR015582-1"/>
    </source>
</evidence>
<dbReference type="SUPFAM" id="SSF51621">
    <property type="entry name" value="Phosphoenolpyruvate/pyruvate domain"/>
    <property type="match status" value="1"/>
</dbReference>
<feature type="binding site" evidence="5">
    <location>
        <position position="160"/>
    </location>
    <ligand>
        <name>Mg(2+)</name>
        <dbReference type="ChEBI" id="CHEBI:18420"/>
    </ligand>
</feature>
<accession>A0A3G1KPW3</accession>
<comment type="cofactor">
    <cofactor evidence="1">
        <name>Mg(2+)</name>
        <dbReference type="ChEBI" id="CHEBI:18420"/>
    </cofactor>
</comment>
<feature type="binding site" evidence="5">
    <location>
        <position position="133"/>
    </location>
    <ligand>
        <name>Mg(2+)</name>
        <dbReference type="ChEBI" id="CHEBI:18420"/>
    </ligand>
</feature>
<dbReference type="GO" id="GO:0006107">
    <property type="term" value="P:oxaloacetate metabolic process"/>
    <property type="evidence" value="ECO:0007669"/>
    <property type="project" value="TreeGrafter"/>
</dbReference>
<evidence type="ECO:0000256" key="5">
    <source>
        <dbReference type="PIRSR" id="PIRSR015582-2"/>
    </source>
</evidence>
<name>A0A3G1KPW3_FORW1</name>
<evidence type="ECO:0000256" key="3">
    <source>
        <dbReference type="ARBA" id="ARBA00022842"/>
    </source>
</evidence>
<evidence type="ECO:0000313" key="7">
    <source>
        <dbReference type="EMBL" id="ATW24488.1"/>
    </source>
</evidence>
<dbReference type="GO" id="GO:0003824">
    <property type="term" value="F:catalytic activity"/>
    <property type="evidence" value="ECO:0007669"/>
    <property type="project" value="InterPro"/>
</dbReference>